<evidence type="ECO:0000256" key="3">
    <source>
        <dbReference type="ARBA" id="ARBA00022729"/>
    </source>
</evidence>
<dbReference type="PIRSF" id="PIRSF004846">
    <property type="entry name" value="ModA"/>
    <property type="match status" value="1"/>
</dbReference>
<evidence type="ECO:0000256" key="2">
    <source>
        <dbReference type="ARBA" id="ARBA00022723"/>
    </source>
</evidence>
<organism evidence="5 6">
    <name type="scientific">Thiothrix litoralis</name>
    <dbReference type="NCBI Taxonomy" id="2891210"/>
    <lineage>
        <taxon>Bacteria</taxon>
        <taxon>Pseudomonadati</taxon>
        <taxon>Pseudomonadota</taxon>
        <taxon>Gammaproteobacteria</taxon>
        <taxon>Thiotrichales</taxon>
        <taxon>Thiotrichaceae</taxon>
        <taxon>Thiothrix</taxon>
    </lineage>
</organism>
<dbReference type="InterPro" id="IPR050682">
    <property type="entry name" value="ModA/WtpA"/>
</dbReference>
<dbReference type="Pfam" id="PF13531">
    <property type="entry name" value="SBP_bac_11"/>
    <property type="match status" value="1"/>
</dbReference>
<name>A0ABX7WZQ4_9GAMM</name>
<dbReference type="NCBIfam" id="TIGR01256">
    <property type="entry name" value="modA"/>
    <property type="match status" value="1"/>
</dbReference>
<dbReference type="PANTHER" id="PTHR30632:SF14">
    <property type="entry name" value="TUNGSTATE_MOLYBDATE_CHROMATE-BINDING PROTEIN MODA"/>
    <property type="match status" value="1"/>
</dbReference>
<feature type="chain" id="PRO_5045462839" evidence="4">
    <location>
        <begin position="22"/>
        <end position="250"/>
    </location>
</feature>
<evidence type="ECO:0000313" key="6">
    <source>
        <dbReference type="Proteomes" id="UP000672039"/>
    </source>
</evidence>
<sequence length="250" mass="26347">MKLWSCCLLTVLSISITNVWAGEVQVAVASNFSKPLEDIAASFKKATGHDVKISAGATGKLYAQIVNGAPFEVFISADSKTPHKLVEGKQGIVGSQFTYALGKLVLWSSKADYVDAQGEVLKQDSFQHLAVANPKTAPYGTAGLEVLTKLGLSTALTPKLVQGENISQTFDFVSTGNAELGLVALAQVQKDGKLKAGSAWNVPDDLYAPITQDAVLLDKGKDNAAAKALLDYLKGDEAKAIISAYGYGIP</sequence>
<dbReference type="EMBL" id="CP072801">
    <property type="protein sequence ID" value="QTR47813.1"/>
    <property type="molecule type" value="Genomic_DNA"/>
</dbReference>
<evidence type="ECO:0000313" key="5">
    <source>
        <dbReference type="EMBL" id="QTR47813.1"/>
    </source>
</evidence>
<comment type="similarity">
    <text evidence="1">Belongs to the bacterial solute-binding protein ModA family.</text>
</comment>
<accession>A0ABX7WZQ4</accession>
<evidence type="ECO:0000256" key="1">
    <source>
        <dbReference type="ARBA" id="ARBA00009175"/>
    </source>
</evidence>
<keyword evidence="6" id="KW-1185">Reference proteome</keyword>
<dbReference type="Proteomes" id="UP000672039">
    <property type="component" value="Chromosome"/>
</dbReference>
<dbReference type="PANTHER" id="PTHR30632">
    <property type="entry name" value="MOLYBDATE-BINDING PERIPLASMIC PROTEIN"/>
    <property type="match status" value="1"/>
</dbReference>
<reference evidence="5 6" key="1">
    <citation type="submission" date="2021-04" db="EMBL/GenBank/DDBJ databases">
        <title>Genomics, taxonomy and metabolism of representatives of sulfur bacteria of the genus Thiothrix: Thiothrix fructosivorans QT, Thiothrix unzii A1T and three new species, Thiothrix subterranea sp. nov., Thiothrix litoralis sp. nov. and 'Candidatus Thiothrix anitrata' sp. nov.</title>
        <authorList>
            <person name="Ravin N.V."/>
            <person name="Smolyakov D."/>
            <person name="Rudenko T.S."/>
            <person name="Mardanov A.V."/>
            <person name="Beletsky A.V."/>
            <person name="Markov N.D."/>
            <person name="Fomenkov A.I."/>
            <person name="Roberts R.J."/>
            <person name="Karnachuk O.V."/>
            <person name="Novikov A."/>
            <person name="Grabovich M.Y."/>
        </authorList>
    </citation>
    <scope>NUCLEOTIDE SEQUENCE [LARGE SCALE GENOMIC DNA]</scope>
    <source>
        <strain evidence="5 6">AS</strain>
    </source>
</reference>
<dbReference type="InterPro" id="IPR005950">
    <property type="entry name" value="ModA"/>
</dbReference>
<protein>
    <submittedName>
        <fullName evidence="5">Molybdate ABC transporter substrate-binding protein</fullName>
    </submittedName>
</protein>
<keyword evidence="3 4" id="KW-0732">Signal</keyword>
<keyword evidence="2" id="KW-0479">Metal-binding</keyword>
<feature type="signal peptide" evidence="4">
    <location>
        <begin position="1"/>
        <end position="21"/>
    </location>
</feature>
<dbReference type="Gene3D" id="3.40.190.10">
    <property type="entry name" value="Periplasmic binding protein-like II"/>
    <property type="match status" value="2"/>
</dbReference>
<dbReference type="SUPFAM" id="SSF53850">
    <property type="entry name" value="Periplasmic binding protein-like II"/>
    <property type="match status" value="1"/>
</dbReference>
<gene>
    <name evidence="5" type="primary">modA</name>
    <name evidence="5" type="ORF">J9253_07820</name>
</gene>
<evidence type="ECO:0000256" key="4">
    <source>
        <dbReference type="SAM" id="SignalP"/>
    </source>
</evidence>
<dbReference type="RefSeq" id="WP_210224050.1">
    <property type="nucleotide sequence ID" value="NZ_CP072801.1"/>
</dbReference>
<proteinExistence type="inferred from homology"/>
<dbReference type="CDD" id="cd13539">
    <property type="entry name" value="PBP2_AvModA"/>
    <property type="match status" value="1"/>
</dbReference>
<dbReference type="InterPro" id="IPR044084">
    <property type="entry name" value="AvModA-like_subst-bd"/>
</dbReference>